<keyword evidence="1" id="KW-0472">Membrane</keyword>
<proteinExistence type="predicted"/>
<keyword evidence="3" id="KW-1185">Reference proteome</keyword>
<keyword evidence="1" id="KW-1133">Transmembrane helix</keyword>
<sequence>MAKIDELSELLIEELSDFKLQINKLETVSKEIHTMVIKPDITELKFYMDGVIQLQNEIVKDQNLRLGAISNKLTDSNRYPKWFLALLCVSLMAVLIVTGYTIYQLQSISEMKQLEYEKGQKEMGNHFYEFLESDAPSKKAYLNWKSAQSLP</sequence>
<dbReference type="AlphaFoldDB" id="A0A1G7KYP0"/>
<dbReference type="InterPro" id="IPR046617">
    <property type="entry name" value="DUF6730"/>
</dbReference>
<reference evidence="3" key="1">
    <citation type="submission" date="2016-10" db="EMBL/GenBank/DDBJ databases">
        <authorList>
            <person name="Varghese N."/>
            <person name="Submissions S."/>
        </authorList>
    </citation>
    <scope>NUCLEOTIDE SEQUENCE [LARGE SCALE GENOMIC DNA]</scope>
    <source>
        <strain evidence="3">DSM 24729</strain>
    </source>
</reference>
<dbReference type="EMBL" id="FNBD01000014">
    <property type="protein sequence ID" value="SDF42241.1"/>
    <property type="molecule type" value="Genomic_DNA"/>
</dbReference>
<protein>
    <submittedName>
        <fullName evidence="2">Uncharacterized protein</fullName>
    </submittedName>
</protein>
<keyword evidence="1" id="KW-0812">Transmembrane</keyword>
<name>A0A1G7KYP0_9FLAO</name>
<dbReference type="Pfam" id="PF20503">
    <property type="entry name" value="DUF6730"/>
    <property type="match status" value="1"/>
</dbReference>
<accession>A0A1G7KYP0</accession>
<dbReference type="Proteomes" id="UP000182114">
    <property type="component" value="Unassembled WGS sequence"/>
</dbReference>
<gene>
    <name evidence="2" type="ORF">SAMN04487992_11478</name>
</gene>
<dbReference type="RefSeq" id="WP_074539315.1">
    <property type="nucleotide sequence ID" value="NZ_FNBD01000014.1"/>
</dbReference>
<evidence type="ECO:0000256" key="1">
    <source>
        <dbReference type="SAM" id="Phobius"/>
    </source>
</evidence>
<evidence type="ECO:0000313" key="3">
    <source>
        <dbReference type="Proteomes" id="UP000182114"/>
    </source>
</evidence>
<evidence type="ECO:0000313" key="2">
    <source>
        <dbReference type="EMBL" id="SDF42241.1"/>
    </source>
</evidence>
<feature type="transmembrane region" description="Helical" evidence="1">
    <location>
        <begin position="82"/>
        <end position="103"/>
    </location>
</feature>
<organism evidence="2 3">
    <name type="scientific">Cellulophaga baltica</name>
    <dbReference type="NCBI Taxonomy" id="76594"/>
    <lineage>
        <taxon>Bacteria</taxon>
        <taxon>Pseudomonadati</taxon>
        <taxon>Bacteroidota</taxon>
        <taxon>Flavobacteriia</taxon>
        <taxon>Flavobacteriales</taxon>
        <taxon>Flavobacteriaceae</taxon>
        <taxon>Cellulophaga</taxon>
    </lineage>
</organism>